<gene>
    <name evidence="2" type="ORF">HF690_03615</name>
</gene>
<accession>A0A846ZKW5</accession>
<sequence>MNDVVNLAEKLAQFSEHWSPRVVAELNDYQLKVVKLQNSFVWHKHDDTDELFLVLQGAMSIRLRDGDVSLQAGELYVVPRGVEHQPYAEDECHVLLIEPRGVVNTGDAKDSRLRADNDRWI</sequence>
<dbReference type="CDD" id="cd02226">
    <property type="entry name" value="cupin_YdbB-like"/>
    <property type="match status" value="1"/>
</dbReference>
<dbReference type="SUPFAM" id="SSF51182">
    <property type="entry name" value="RmlC-like cupins"/>
    <property type="match status" value="1"/>
</dbReference>
<dbReference type="InterPro" id="IPR013096">
    <property type="entry name" value="Cupin_2"/>
</dbReference>
<name>A0A846ZKW5_9GAMM</name>
<dbReference type="Gene3D" id="2.60.120.10">
    <property type="entry name" value="Jelly Rolls"/>
    <property type="match status" value="1"/>
</dbReference>
<organism evidence="2 3">
    <name type="scientific">Oleiagrimonas citrea</name>
    <dbReference type="NCBI Taxonomy" id="1665687"/>
    <lineage>
        <taxon>Bacteria</taxon>
        <taxon>Pseudomonadati</taxon>
        <taxon>Pseudomonadota</taxon>
        <taxon>Gammaproteobacteria</taxon>
        <taxon>Lysobacterales</taxon>
        <taxon>Rhodanobacteraceae</taxon>
        <taxon>Oleiagrimonas</taxon>
    </lineage>
</organism>
<evidence type="ECO:0000313" key="3">
    <source>
        <dbReference type="Proteomes" id="UP000541636"/>
    </source>
</evidence>
<evidence type="ECO:0000259" key="1">
    <source>
        <dbReference type="Pfam" id="PF07883"/>
    </source>
</evidence>
<evidence type="ECO:0000313" key="2">
    <source>
        <dbReference type="EMBL" id="NKZ38041.1"/>
    </source>
</evidence>
<feature type="domain" description="Cupin type-2" evidence="1">
    <location>
        <begin position="39"/>
        <end position="97"/>
    </location>
</feature>
<dbReference type="Pfam" id="PF07883">
    <property type="entry name" value="Cupin_2"/>
    <property type="match status" value="1"/>
</dbReference>
<dbReference type="InterPro" id="IPR011051">
    <property type="entry name" value="RmlC_Cupin_sf"/>
</dbReference>
<dbReference type="AlphaFoldDB" id="A0A846ZKW5"/>
<keyword evidence="3" id="KW-1185">Reference proteome</keyword>
<protein>
    <submittedName>
        <fullName evidence="2">Cupin domain-containing protein</fullName>
    </submittedName>
</protein>
<dbReference type="RefSeq" id="WP_168608453.1">
    <property type="nucleotide sequence ID" value="NZ_JAAZQD010000001.1"/>
</dbReference>
<dbReference type="InterPro" id="IPR052044">
    <property type="entry name" value="PKS_Associated_Protein"/>
</dbReference>
<reference evidence="2 3" key="1">
    <citation type="journal article" date="2017" name="Int. J. Syst. Evol. Microbiol.">
        <title>Oleiagrimonas citrea sp. nov., a marine bacterium isolated from tidal flat sediment and emended description of the genus Oleiagrimonas Fang et al. 2015 and Oleiagrimonas soli.</title>
        <authorList>
            <person name="Yang S.H."/>
            <person name="Seo H.S."/>
            <person name="Seong C.N."/>
            <person name="Kwon K.K."/>
        </authorList>
    </citation>
    <scope>NUCLEOTIDE SEQUENCE [LARGE SCALE GENOMIC DNA]</scope>
    <source>
        <strain evidence="2 3">MEBiC09124</strain>
    </source>
</reference>
<proteinExistence type="predicted"/>
<dbReference type="EMBL" id="JAAZQD010000001">
    <property type="protein sequence ID" value="NKZ38041.1"/>
    <property type="molecule type" value="Genomic_DNA"/>
</dbReference>
<dbReference type="PANTHER" id="PTHR36114:SF1">
    <property type="entry name" value="16.7 KDA PROTEIN IN WHIE LOCUS"/>
    <property type="match status" value="1"/>
</dbReference>
<dbReference type="PANTHER" id="PTHR36114">
    <property type="entry name" value="16.7 KDA PROTEIN IN WHIE LOCUS"/>
    <property type="match status" value="1"/>
</dbReference>
<dbReference type="InterPro" id="IPR014710">
    <property type="entry name" value="RmlC-like_jellyroll"/>
</dbReference>
<comment type="caution">
    <text evidence="2">The sequence shown here is derived from an EMBL/GenBank/DDBJ whole genome shotgun (WGS) entry which is preliminary data.</text>
</comment>
<dbReference type="Proteomes" id="UP000541636">
    <property type="component" value="Unassembled WGS sequence"/>
</dbReference>